<dbReference type="InterPro" id="IPR001680">
    <property type="entry name" value="WD40_rpt"/>
</dbReference>
<evidence type="ECO:0000313" key="7">
    <source>
        <dbReference type="EMBL" id="KAJ6437410.1"/>
    </source>
</evidence>
<evidence type="ECO:0000256" key="5">
    <source>
        <dbReference type="ARBA" id="ARBA00039514"/>
    </source>
</evidence>
<evidence type="ECO:0000256" key="2">
    <source>
        <dbReference type="ARBA" id="ARBA00022574"/>
    </source>
</evidence>
<proteinExistence type="inferred from homology"/>
<comment type="similarity">
    <text evidence="1">Belongs to the WD repeat WDR55 family.</text>
</comment>
<evidence type="ECO:0000256" key="3">
    <source>
        <dbReference type="ARBA" id="ARBA00022737"/>
    </source>
</evidence>
<feature type="compositionally biased region" description="Acidic residues" evidence="6">
    <location>
        <begin position="421"/>
        <end position="434"/>
    </location>
</feature>
<reference evidence="7" key="1">
    <citation type="submission" date="2023-01" db="EMBL/GenBank/DDBJ databases">
        <title>The growth and conidiation of Purpureocillium lavendulum are regulated by nitrogen source and histone H3K14 acetylation.</title>
        <authorList>
            <person name="Tang P."/>
            <person name="Han J."/>
            <person name="Zhang C."/>
            <person name="Tang P."/>
            <person name="Qi F."/>
            <person name="Zhang K."/>
            <person name="Liang L."/>
        </authorList>
    </citation>
    <scope>NUCLEOTIDE SEQUENCE</scope>
    <source>
        <strain evidence="7">YMF1.00683</strain>
    </source>
</reference>
<name>A0AB34FDS4_9HYPO</name>
<dbReference type="PANTHER" id="PTHR44019">
    <property type="entry name" value="WD REPEAT-CONTAINING PROTEIN 55"/>
    <property type="match status" value="1"/>
</dbReference>
<keyword evidence="2" id="KW-0853">WD repeat</keyword>
<comment type="caution">
    <text evidence="7">The sequence shown here is derived from an EMBL/GenBank/DDBJ whole genome shotgun (WGS) entry which is preliminary data.</text>
</comment>
<dbReference type="InterPro" id="IPR036322">
    <property type="entry name" value="WD40_repeat_dom_sf"/>
</dbReference>
<protein>
    <recommendedName>
        <fullName evidence="4">WD repeat-containing protein JIP5</fullName>
    </recommendedName>
    <alternativeName>
        <fullName evidence="5">WD repeat-containing protein jip5</fullName>
    </alternativeName>
</protein>
<dbReference type="SMART" id="SM00320">
    <property type="entry name" value="WD40"/>
    <property type="match status" value="3"/>
</dbReference>
<dbReference type="InterPro" id="IPR015943">
    <property type="entry name" value="WD40/YVTN_repeat-like_dom_sf"/>
</dbReference>
<dbReference type="InterPro" id="IPR050505">
    <property type="entry name" value="WDR55/POC1"/>
</dbReference>
<evidence type="ECO:0000256" key="1">
    <source>
        <dbReference type="ARBA" id="ARBA00007625"/>
    </source>
</evidence>
<evidence type="ECO:0000256" key="4">
    <source>
        <dbReference type="ARBA" id="ARBA00039238"/>
    </source>
</evidence>
<dbReference type="PANTHER" id="PTHR44019:SF20">
    <property type="entry name" value="WD REPEAT-CONTAINING PROTEIN 55"/>
    <property type="match status" value="1"/>
</dbReference>
<feature type="region of interest" description="Disordered" evidence="6">
    <location>
        <begin position="37"/>
        <end position="67"/>
    </location>
</feature>
<feature type="compositionally biased region" description="Acidic residues" evidence="6">
    <location>
        <begin position="47"/>
        <end position="61"/>
    </location>
</feature>
<dbReference type="AlphaFoldDB" id="A0AB34FDS4"/>
<keyword evidence="3" id="KW-0677">Repeat</keyword>
<feature type="region of interest" description="Disordered" evidence="6">
    <location>
        <begin position="385"/>
        <end position="468"/>
    </location>
</feature>
<keyword evidence="8" id="KW-1185">Reference proteome</keyword>
<dbReference type="Proteomes" id="UP001163105">
    <property type="component" value="Unassembled WGS sequence"/>
</dbReference>
<feature type="compositionally biased region" description="Acidic residues" evidence="6">
    <location>
        <begin position="390"/>
        <end position="406"/>
    </location>
</feature>
<sequence length="468" mass="49105">MFENLCTLPLQADVFATALHPTEPLLTVGLASGHVETFRLPPSGASAEDEHDDDDDDELDADTSTLSDGRGAIDTVWKTRRHKGSCRCLAYGHDGRSLYSAGTDALVKHFDPMTGQVASKLAIPSTTTVPDAPTLLHVLNPQALLLATDSGALHIYDLRDGDGGGRAKTGRPAQTHFPHADYVSSVTPLPPSEESTSGFPKQWVSTGGTTLAVTDVRRGVLVRSEDQEDELLSSCFMPGMGPKKNRSNGVVAVGSGSGVLTLWDKGAWDDQQERIIVDAGIGGIGSGGATKGARKGGARGAAAGGESIDAIVRVPQDMGLGKKVVCGVGDGSLRVVDLVRREVDVSANLRHDDMEGVVSLAFDSANRLISAGGRTVKVWEELSELQGGSGDDDDDSGDDDDDDDDGEGKGGQSTKRAAQSDSDDDDSDDSDADGVAEMKRRAKRRKEVQNSRLGPMGAHGVLGFEGMD</sequence>
<evidence type="ECO:0000256" key="6">
    <source>
        <dbReference type="SAM" id="MobiDB-lite"/>
    </source>
</evidence>
<gene>
    <name evidence="7" type="primary">WDR55</name>
    <name evidence="7" type="ORF">O9K51_09966</name>
</gene>
<dbReference type="Pfam" id="PF00400">
    <property type="entry name" value="WD40"/>
    <property type="match status" value="2"/>
</dbReference>
<dbReference type="SUPFAM" id="SSF50978">
    <property type="entry name" value="WD40 repeat-like"/>
    <property type="match status" value="1"/>
</dbReference>
<dbReference type="EMBL" id="JAQHRD010000012">
    <property type="protein sequence ID" value="KAJ6437410.1"/>
    <property type="molecule type" value="Genomic_DNA"/>
</dbReference>
<organism evidence="7 8">
    <name type="scientific">Purpureocillium lavendulum</name>
    <dbReference type="NCBI Taxonomy" id="1247861"/>
    <lineage>
        <taxon>Eukaryota</taxon>
        <taxon>Fungi</taxon>
        <taxon>Dikarya</taxon>
        <taxon>Ascomycota</taxon>
        <taxon>Pezizomycotina</taxon>
        <taxon>Sordariomycetes</taxon>
        <taxon>Hypocreomycetidae</taxon>
        <taxon>Hypocreales</taxon>
        <taxon>Ophiocordycipitaceae</taxon>
        <taxon>Purpureocillium</taxon>
    </lineage>
</organism>
<dbReference type="Gene3D" id="2.130.10.10">
    <property type="entry name" value="YVTN repeat-like/Quinoprotein amine dehydrogenase"/>
    <property type="match status" value="2"/>
</dbReference>
<evidence type="ECO:0000313" key="8">
    <source>
        <dbReference type="Proteomes" id="UP001163105"/>
    </source>
</evidence>
<accession>A0AB34FDS4</accession>